<feature type="region of interest" description="Disordered" evidence="2">
    <location>
        <begin position="278"/>
        <end position="316"/>
    </location>
</feature>
<dbReference type="EMBL" id="JAADJG010000245">
    <property type="protein sequence ID" value="KAF4450572.1"/>
    <property type="molecule type" value="Genomic_DNA"/>
</dbReference>
<keyword evidence="4" id="KW-1185">Reference proteome</keyword>
<keyword evidence="1" id="KW-0560">Oxidoreductase</keyword>
<evidence type="ECO:0000256" key="2">
    <source>
        <dbReference type="SAM" id="MobiDB-lite"/>
    </source>
</evidence>
<feature type="compositionally biased region" description="Low complexity" evidence="2">
    <location>
        <begin position="74"/>
        <end position="93"/>
    </location>
</feature>
<evidence type="ECO:0000313" key="3">
    <source>
        <dbReference type="EMBL" id="KAF4450572.1"/>
    </source>
</evidence>
<proteinExistence type="predicted"/>
<evidence type="ECO:0000313" key="4">
    <source>
        <dbReference type="Proteomes" id="UP000605986"/>
    </source>
</evidence>
<dbReference type="Gene3D" id="3.40.50.720">
    <property type="entry name" value="NAD(P)-binding Rossmann-like Domain"/>
    <property type="match status" value="1"/>
</dbReference>
<feature type="region of interest" description="Disordered" evidence="2">
    <location>
        <begin position="1"/>
        <end position="205"/>
    </location>
</feature>
<dbReference type="PANTHER" id="PTHR43157:SF31">
    <property type="entry name" value="PHOSPHATIDYLINOSITOL-GLYCAN BIOSYNTHESIS CLASS F PROTEIN"/>
    <property type="match status" value="1"/>
</dbReference>
<accession>A0A8H4P769</accession>
<protein>
    <submittedName>
        <fullName evidence="3">WW domain-containing oxidoreductase</fullName>
    </submittedName>
</protein>
<organism evidence="3 4">
    <name type="scientific">Fusarium austroafricanum</name>
    <dbReference type="NCBI Taxonomy" id="2364996"/>
    <lineage>
        <taxon>Eukaryota</taxon>
        <taxon>Fungi</taxon>
        <taxon>Dikarya</taxon>
        <taxon>Ascomycota</taxon>
        <taxon>Pezizomycotina</taxon>
        <taxon>Sordariomycetes</taxon>
        <taxon>Hypocreomycetidae</taxon>
        <taxon>Hypocreales</taxon>
        <taxon>Nectriaceae</taxon>
        <taxon>Fusarium</taxon>
        <taxon>Fusarium concolor species complex</taxon>
    </lineage>
</organism>
<feature type="compositionally biased region" description="Polar residues" evidence="2">
    <location>
        <begin position="106"/>
        <end position="115"/>
    </location>
</feature>
<dbReference type="AlphaFoldDB" id="A0A8H4P769"/>
<name>A0A8H4P769_9HYPO</name>
<feature type="compositionally biased region" description="Polar residues" evidence="2">
    <location>
        <begin position="61"/>
        <end position="73"/>
    </location>
</feature>
<dbReference type="PANTHER" id="PTHR43157">
    <property type="entry name" value="PHOSPHATIDYLINOSITOL-GLYCAN BIOSYNTHESIS CLASS F PROTEIN-RELATED"/>
    <property type="match status" value="1"/>
</dbReference>
<dbReference type="SUPFAM" id="SSF51735">
    <property type="entry name" value="NAD(P)-binding Rossmann-fold domains"/>
    <property type="match status" value="1"/>
</dbReference>
<gene>
    <name evidence="3" type="ORF">F53441_6352</name>
</gene>
<feature type="compositionally biased region" description="Pro residues" evidence="2">
    <location>
        <begin position="124"/>
        <end position="133"/>
    </location>
</feature>
<evidence type="ECO:0000256" key="1">
    <source>
        <dbReference type="ARBA" id="ARBA00023002"/>
    </source>
</evidence>
<comment type="caution">
    <text evidence="3">The sequence shown here is derived from an EMBL/GenBank/DDBJ whole genome shotgun (WGS) entry which is preliminary data.</text>
</comment>
<dbReference type="OrthoDB" id="542013at2759"/>
<reference evidence="3" key="1">
    <citation type="submission" date="2020-01" db="EMBL/GenBank/DDBJ databases">
        <title>Identification and distribution of gene clusters putatively required for synthesis of sphingolipid metabolism inhibitors in phylogenetically diverse species of the filamentous fungus Fusarium.</title>
        <authorList>
            <person name="Kim H.-S."/>
            <person name="Busman M."/>
            <person name="Brown D.W."/>
            <person name="Divon H."/>
            <person name="Uhlig S."/>
            <person name="Proctor R.H."/>
        </authorList>
    </citation>
    <scope>NUCLEOTIDE SEQUENCE</scope>
    <source>
        <strain evidence="3">NRRL 53441</strain>
    </source>
</reference>
<sequence>MASPVKKDTSMVVESIEGAEPSKTARSQAAQVPLEAQPQVRAEPSQTAEPSPTTQPPEIAQSPQIAQSPRVSQSSRVPHSPHVAPSPVSQPPQTTQNRPLAPAPQTPQVQHPQMAQSPHHIPQSPQPQIPQSPHPHMVQASYPHMPQSPHMVQHPHMIYPQPYPHQAPHSPYVAQSPNPQMPQSPYHHIPHSPHPARSPQMVQSPYVTHSPQAAHYAPQPVHGHPQGSPLFTPEGTPVMTPQQSPLFTPLATPRYIPTPISGPPSVVGTPAPQPLSRTQITYDMGPPPKKKRGPAPKPLSERKLLRNTPIVRKENSYSKRKKEEVIMWMIHHRVDRRGEMVPPSTTDAENHFQIPRSTIAGWKKAITNILTNSKGKMSITKTIVATGVSQGILQGFEAIKHLLDQPQPYRVIFGARNTQNAQKAYDELKYDRSSNGVTVLPLDLTNLKGVKSFAEQTLDRLGQAKIDYLLLNAGLAGVSAEGPGPHRSKWCEQYLVNHLSQHYLVHLLKEKLVESKSRIVFVSSGAIRRVPDPSALDNEVKAGSGADAGTTYCNTKFAGLLGAQWWRRQLAGTNHVVAVSPGLIPGTNLAALGGFATIQSPDAKSVAEGGQSVLAALTRSDFPEDPDRIFLTSWGEWWEKSVIEKSTDKALQDKWCASFQLCEVPAYATVGVKLAVNVAPCAGAEAKRENFTPD</sequence>
<dbReference type="InterPro" id="IPR036291">
    <property type="entry name" value="NAD(P)-bd_dom_sf"/>
</dbReference>
<dbReference type="GO" id="GO:0016491">
    <property type="term" value="F:oxidoreductase activity"/>
    <property type="evidence" value="ECO:0007669"/>
    <property type="project" value="UniProtKB-KW"/>
</dbReference>
<dbReference type="Proteomes" id="UP000605986">
    <property type="component" value="Unassembled WGS sequence"/>
</dbReference>